<name>A0A066YZE6_9ACTN</name>
<feature type="region of interest" description="Disordered" evidence="1">
    <location>
        <begin position="1"/>
        <end position="22"/>
    </location>
</feature>
<dbReference type="AlphaFoldDB" id="A0A066YZE6"/>
<dbReference type="EMBL" id="JNBY01000085">
    <property type="protein sequence ID" value="KDN85364.1"/>
    <property type="molecule type" value="Genomic_DNA"/>
</dbReference>
<dbReference type="PATRIC" id="fig|1348663.4.peg.2832"/>
<evidence type="ECO:0000256" key="1">
    <source>
        <dbReference type="SAM" id="MobiDB-lite"/>
    </source>
</evidence>
<reference evidence="2 3" key="1">
    <citation type="submission" date="2014-05" db="EMBL/GenBank/DDBJ databases">
        <title>Draft Genome Sequence of Kitasatospora cheerisanensis KCTC 2395.</title>
        <authorList>
            <person name="Nam D.H."/>
        </authorList>
    </citation>
    <scope>NUCLEOTIDE SEQUENCE [LARGE SCALE GENOMIC DNA]</scope>
    <source>
        <strain evidence="2 3">KCTC 2395</strain>
    </source>
</reference>
<organism evidence="2 3">
    <name type="scientific">Kitasatospora cheerisanensis KCTC 2395</name>
    <dbReference type="NCBI Taxonomy" id="1348663"/>
    <lineage>
        <taxon>Bacteria</taxon>
        <taxon>Bacillati</taxon>
        <taxon>Actinomycetota</taxon>
        <taxon>Actinomycetes</taxon>
        <taxon>Kitasatosporales</taxon>
        <taxon>Streptomycetaceae</taxon>
        <taxon>Kitasatospora</taxon>
    </lineage>
</organism>
<feature type="compositionally biased region" description="Gly residues" evidence="1">
    <location>
        <begin position="1"/>
        <end position="15"/>
    </location>
</feature>
<sequence length="56" mass="6169">MFAPGRGTGRRGGGMTRRERTWSGPHWSIGLYQFSATPASARTPPERVVHAEVTDK</sequence>
<comment type="caution">
    <text evidence="2">The sequence shown here is derived from an EMBL/GenBank/DDBJ whole genome shotgun (WGS) entry which is preliminary data.</text>
</comment>
<proteinExistence type="predicted"/>
<protein>
    <submittedName>
        <fullName evidence="2">Uncharacterized protein</fullName>
    </submittedName>
</protein>
<gene>
    <name evidence="2" type="ORF">KCH_29450</name>
</gene>
<keyword evidence="3" id="KW-1185">Reference proteome</keyword>
<evidence type="ECO:0000313" key="2">
    <source>
        <dbReference type="EMBL" id="KDN85364.1"/>
    </source>
</evidence>
<accession>A0A066YZE6</accession>
<dbReference type="Proteomes" id="UP000027178">
    <property type="component" value="Unassembled WGS sequence"/>
</dbReference>
<dbReference type="HOGENOM" id="CLU_3008284_0_0_11"/>
<evidence type="ECO:0000313" key="3">
    <source>
        <dbReference type="Proteomes" id="UP000027178"/>
    </source>
</evidence>